<sequence>MPIQTLRKPESRYLARGFVVYRISSTVIMLHLSNEAIWCTYKDHYDVHTFYEGAPIILPEGWDMFRC</sequence>
<evidence type="ECO:0000313" key="1">
    <source>
        <dbReference type="EMBL" id="EGT37360.1"/>
    </source>
</evidence>
<gene>
    <name evidence="1" type="ORF">CAEBREN_13091</name>
</gene>
<dbReference type="AlphaFoldDB" id="G0MMR3"/>
<evidence type="ECO:0000313" key="2">
    <source>
        <dbReference type="Proteomes" id="UP000008068"/>
    </source>
</evidence>
<dbReference type="EMBL" id="GL379802">
    <property type="protein sequence ID" value="EGT37360.1"/>
    <property type="molecule type" value="Genomic_DNA"/>
</dbReference>
<protein>
    <submittedName>
        <fullName evidence="1">Uncharacterized protein</fullName>
    </submittedName>
</protein>
<keyword evidence="2" id="KW-1185">Reference proteome</keyword>
<dbReference type="Proteomes" id="UP000008068">
    <property type="component" value="Unassembled WGS sequence"/>
</dbReference>
<organism evidence="2">
    <name type="scientific">Caenorhabditis brenneri</name>
    <name type="common">Nematode worm</name>
    <dbReference type="NCBI Taxonomy" id="135651"/>
    <lineage>
        <taxon>Eukaryota</taxon>
        <taxon>Metazoa</taxon>
        <taxon>Ecdysozoa</taxon>
        <taxon>Nematoda</taxon>
        <taxon>Chromadorea</taxon>
        <taxon>Rhabditida</taxon>
        <taxon>Rhabditina</taxon>
        <taxon>Rhabditomorpha</taxon>
        <taxon>Rhabditoidea</taxon>
        <taxon>Rhabditidae</taxon>
        <taxon>Peloderinae</taxon>
        <taxon>Caenorhabditis</taxon>
    </lineage>
</organism>
<accession>G0MMR3</accession>
<dbReference type="HOGENOM" id="CLU_2814686_0_0_1"/>
<name>G0MMR3_CAEBE</name>
<dbReference type="InParanoid" id="G0MMR3"/>
<reference evidence="2" key="1">
    <citation type="submission" date="2011-07" db="EMBL/GenBank/DDBJ databases">
        <authorList>
            <consortium name="Caenorhabditis brenneri Sequencing and Analysis Consortium"/>
            <person name="Wilson R.K."/>
        </authorList>
    </citation>
    <scope>NUCLEOTIDE SEQUENCE [LARGE SCALE GENOMIC DNA]</scope>
    <source>
        <strain evidence="2">PB2801</strain>
    </source>
</reference>
<proteinExistence type="predicted"/>